<organism evidence="2 3">
    <name type="scientific">Acinetobacter baylyi</name>
    <dbReference type="NCBI Taxonomy" id="202950"/>
    <lineage>
        <taxon>Bacteria</taxon>
        <taxon>Pseudomonadati</taxon>
        <taxon>Pseudomonadota</taxon>
        <taxon>Gammaproteobacteria</taxon>
        <taxon>Moraxellales</taxon>
        <taxon>Moraxellaceae</taxon>
        <taxon>Acinetobacter</taxon>
    </lineage>
</organism>
<dbReference type="CDD" id="cd18873">
    <property type="entry name" value="NUDIX_NadM_like"/>
    <property type="match status" value="1"/>
</dbReference>
<dbReference type="EC" id="3.6.1.55" evidence="2"/>
<protein>
    <submittedName>
        <fullName evidence="2">8-oxo-dGTP diphosphatase</fullName>
        <ecNumber evidence="2">3.6.1.55</ecNumber>
    </submittedName>
</protein>
<dbReference type="PANTHER" id="PTHR43736:SF4">
    <property type="entry name" value="SLR1690 PROTEIN"/>
    <property type="match status" value="1"/>
</dbReference>
<dbReference type="Proteomes" id="UP001233360">
    <property type="component" value="Unassembled WGS sequence"/>
</dbReference>
<keyword evidence="2" id="KW-0378">Hydrolase</keyword>
<evidence type="ECO:0000313" key="3">
    <source>
        <dbReference type="Proteomes" id="UP001233360"/>
    </source>
</evidence>
<dbReference type="GO" id="GO:0035539">
    <property type="term" value="F:8-oxo-7,8-dihydrodeoxyguanosine triphosphate pyrophosphatase activity"/>
    <property type="evidence" value="ECO:0007669"/>
    <property type="project" value="UniProtKB-EC"/>
</dbReference>
<evidence type="ECO:0000259" key="1">
    <source>
        <dbReference type="PROSITE" id="PS51462"/>
    </source>
</evidence>
<dbReference type="InterPro" id="IPR036390">
    <property type="entry name" value="WH_DNA-bd_sf"/>
</dbReference>
<accession>A0ABU0UVG7</accession>
<dbReference type="Gene3D" id="3.90.79.10">
    <property type="entry name" value="Nucleoside Triphosphate Pyrophosphohydrolase"/>
    <property type="match status" value="1"/>
</dbReference>
<sequence>MNFSSEQAFLAQYQKSDYPSPLMTVDMAIFSVDQGQLQILLIQRSNYPQKSYWALPGGFVDLEQDQNLMACAHRKLLEKTGIDSPYLEQVASIGNAKRDPRGWSVTVLYFALINFKAYQQQIQHSEHSEWVTLEQALKLDLAFDHHDLLQQAFARLNNKTRYTALPISLMPPLFTLTELQNIYEIILGHNLEKKAFRRRMIESGVVEETDQSKIAGKRPAQLYRFALQDYDFNFPRMLEYPRHHED</sequence>
<dbReference type="GeneID" id="45233412"/>
<reference evidence="2 3" key="1">
    <citation type="submission" date="2023-07" db="EMBL/GenBank/DDBJ databases">
        <title>Functional and genomic diversity of the sorghum phyllosphere microbiome.</title>
        <authorList>
            <person name="Shade A."/>
        </authorList>
    </citation>
    <scope>NUCLEOTIDE SEQUENCE [LARGE SCALE GENOMIC DNA]</scope>
    <source>
        <strain evidence="2 3">SORGH_AS_0887</strain>
    </source>
</reference>
<dbReference type="InterPro" id="IPR000086">
    <property type="entry name" value="NUDIX_hydrolase_dom"/>
</dbReference>
<dbReference type="PROSITE" id="PS51462">
    <property type="entry name" value="NUDIX"/>
    <property type="match status" value="1"/>
</dbReference>
<keyword evidence="3" id="KW-1185">Reference proteome</keyword>
<dbReference type="Pfam" id="PF00293">
    <property type="entry name" value="NUDIX"/>
    <property type="match status" value="1"/>
</dbReference>
<dbReference type="InterPro" id="IPR036388">
    <property type="entry name" value="WH-like_DNA-bd_sf"/>
</dbReference>
<dbReference type="PANTHER" id="PTHR43736">
    <property type="entry name" value="ADP-RIBOSE PYROPHOSPHATASE"/>
    <property type="match status" value="1"/>
</dbReference>
<dbReference type="Gene3D" id="1.10.10.10">
    <property type="entry name" value="Winged helix-like DNA-binding domain superfamily/Winged helix DNA-binding domain"/>
    <property type="match status" value="1"/>
</dbReference>
<dbReference type="EMBL" id="JAUTBK010000002">
    <property type="protein sequence ID" value="MDQ1208288.1"/>
    <property type="molecule type" value="Genomic_DNA"/>
</dbReference>
<feature type="domain" description="Nudix hydrolase" evidence="1">
    <location>
        <begin position="22"/>
        <end position="153"/>
    </location>
</feature>
<dbReference type="RefSeq" id="WP_004921920.1">
    <property type="nucleotide sequence ID" value="NZ_BCMA01000004.1"/>
</dbReference>
<dbReference type="InterPro" id="IPR054105">
    <property type="entry name" value="WHD_NrtR"/>
</dbReference>
<name>A0ABU0UVG7_ACIBI</name>
<gene>
    <name evidence="2" type="ORF">QE380_001211</name>
</gene>
<dbReference type="SUPFAM" id="SSF55811">
    <property type="entry name" value="Nudix"/>
    <property type="match status" value="1"/>
</dbReference>
<proteinExistence type="predicted"/>
<comment type="caution">
    <text evidence="2">The sequence shown here is derived from an EMBL/GenBank/DDBJ whole genome shotgun (WGS) entry which is preliminary data.</text>
</comment>
<dbReference type="SUPFAM" id="SSF46785">
    <property type="entry name" value="Winged helix' DNA-binding domain"/>
    <property type="match status" value="1"/>
</dbReference>
<dbReference type="InterPro" id="IPR015797">
    <property type="entry name" value="NUDIX_hydrolase-like_dom_sf"/>
</dbReference>
<dbReference type="Pfam" id="PF21906">
    <property type="entry name" value="WHD_NrtR"/>
    <property type="match status" value="1"/>
</dbReference>
<evidence type="ECO:0000313" key="2">
    <source>
        <dbReference type="EMBL" id="MDQ1208288.1"/>
    </source>
</evidence>